<organism evidence="9 10">
    <name type="scientific">Sporosarcina jeotgali</name>
    <dbReference type="NCBI Taxonomy" id="3020056"/>
    <lineage>
        <taxon>Bacteria</taxon>
        <taxon>Bacillati</taxon>
        <taxon>Bacillota</taxon>
        <taxon>Bacilli</taxon>
        <taxon>Bacillales</taxon>
        <taxon>Caryophanaceae</taxon>
        <taxon>Sporosarcina</taxon>
    </lineage>
</organism>
<evidence type="ECO:0000256" key="3">
    <source>
        <dbReference type="ARBA" id="ARBA00022801"/>
    </source>
</evidence>
<evidence type="ECO:0000256" key="5">
    <source>
        <dbReference type="ARBA" id="ARBA00022984"/>
    </source>
</evidence>
<evidence type="ECO:0000259" key="8">
    <source>
        <dbReference type="Pfam" id="PF00768"/>
    </source>
</evidence>
<dbReference type="InterPro" id="IPR012338">
    <property type="entry name" value="Beta-lactam/transpept-like"/>
</dbReference>
<gene>
    <name evidence="9" type="ORF">PGH26_12395</name>
</gene>
<dbReference type="GO" id="GO:0016787">
    <property type="term" value="F:hydrolase activity"/>
    <property type="evidence" value="ECO:0007669"/>
    <property type="project" value="UniProtKB-KW"/>
</dbReference>
<dbReference type="InterPro" id="IPR001967">
    <property type="entry name" value="Peptidase_S11_N"/>
</dbReference>
<keyword evidence="4" id="KW-0133">Cell shape</keyword>
<evidence type="ECO:0000256" key="7">
    <source>
        <dbReference type="RuleBase" id="RU004016"/>
    </source>
</evidence>
<evidence type="ECO:0000256" key="2">
    <source>
        <dbReference type="ARBA" id="ARBA00022729"/>
    </source>
</evidence>
<dbReference type="PANTHER" id="PTHR21581:SF6">
    <property type="entry name" value="TRAFFICKING PROTEIN PARTICLE COMPLEX SUBUNIT 12"/>
    <property type="match status" value="1"/>
</dbReference>
<evidence type="ECO:0000313" key="10">
    <source>
        <dbReference type="Proteomes" id="UP001303532"/>
    </source>
</evidence>
<dbReference type="Pfam" id="PF00768">
    <property type="entry name" value="Peptidase_S11"/>
    <property type="match status" value="1"/>
</dbReference>
<sequence length="302" mass="32914">MRKLWAVLKGLVLFTVVLVIAMYVTGWNLPDPAEITGSHQTDDYVSPYIYMVDRDTGKAVYEKNADEKAYPASLTKMMTTIVALEHIEVLSASAPVDTATYQEMVAKNASMAGFFGREKVTYRDLLYGTILPSGGEASNSLAIHVAGSTKAFVKLMNDKAAELGMTRTHFANPEGLHDADQYTTASDMAKLLDYALDNQNFRAIFTKGTFQTTSTADHPKGIALKSTVLSSLNAEVQNGFEILGGKSGTTYEAGQCWATFGTSGDREYISIVMGAPLEDISHPDYAQKKDTLELFANLNTLQ</sequence>
<name>A0ABZ0KUY6_9BACL</name>
<keyword evidence="2" id="KW-0732">Signal</keyword>
<keyword evidence="5" id="KW-0573">Peptidoglycan synthesis</keyword>
<dbReference type="PRINTS" id="PR00725">
    <property type="entry name" value="DADACBPTASE1"/>
</dbReference>
<keyword evidence="6" id="KW-0961">Cell wall biogenesis/degradation</keyword>
<comment type="similarity">
    <text evidence="1 7">Belongs to the peptidase S11 family.</text>
</comment>
<keyword evidence="10" id="KW-1185">Reference proteome</keyword>
<dbReference type="EMBL" id="CP116341">
    <property type="protein sequence ID" value="WOV83672.1"/>
    <property type="molecule type" value="Genomic_DNA"/>
</dbReference>
<dbReference type="PANTHER" id="PTHR21581">
    <property type="entry name" value="D-ALANYL-D-ALANINE CARBOXYPEPTIDASE"/>
    <property type="match status" value="1"/>
</dbReference>
<dbReference type="Gene3D" id="3.40.710.10">
    <property type="entry name" value="DD-peptidase/beta-lactamase superfamily"/>
    <property type="match status" value="1"/>
</dbReference>
<proteinExistence type="inferred from homology"/>
<dbReference type="RefSeq" id="WP_323691361.1">
    <property type="nucleotide sequence ID" value="NZ_CP116341.1"/>
</dbReference>
<dbReference type="InterPro" id="IPR018044">
    <property type="entry name" value="Peptidase_S11"/>
</dbReference>
<protein>
    <submittedName>
        <fullName evidence="9">Serine hydrolase</fullName>
    </submittedName>
</protein>
<dbReference type="SUPFAM" id="SSF56601">
    <property type="entry name" value="beta-lactamase/transpeptidase-like"/>
    <property type="match status" value="1"/>
</dbReference>
<evidence type="ECO:0000256" key="4">
    <source>
        <dbReference type="ARBA" id="ARBA00022960"/>
    </source>
</evidence>
<accession>A0ABZ0KUY6</accession>
<reference evidence="9 10" key="1">
    <citation type="submission" date="2023-01" db="EMBL/GenBank/DDBJ databases">
        <title>Sporosarcina sp. nov., isolated from Korean tranditional fermented seafood 'Jeotgal'.</title>
        <authorList>
            <person name="Yang A.-I."/>
        </authorList>
    </citation>
    <scope>NUCLEOTIDE SEQUENCE [LARGE SCALE GENOMIC DNA]</scope>
    <source>
        <strain evidence="9 10">B2O-1</strain>
    </source>
</reference>
<keyword evidence="3 9" id="KW-0378">Hydrolase</keyword>
<feature type="domain" description="Peptidase S11 D-alanyl-D-alanine carboxypeptidase A N-terminal" evidence="8">
    <location>
        <begin position="49"/>
        <end position="276"/>
    </location>
</feature>
<evidence type="ECO:0000313" key="9">
    <source>
        <dbReference type="EMBL" id="WOV83672.1"/>
    </source>
</evidence>
<evidence type="ECO:0000256" key="1">
    <source>
        <dbReference type="ARBA" id="ARBA00007164"/>
    </source>
</evidence>
<evidence type="ECO:0000256" key="6">
    <source>
        <dbReference type="ARBA" id="ARBA00023316"/>
    </source>
</evidence>
<dbReference type="Proteomes" id="UP001303532">
    <property type="component" value="Chromosome"/>
</dbReference>